<dbReference type="Gene3D" id="1.20.144.10">
    <property type="entry name" value="Phosphatidic acid phosphatase type 2/haloperoxidase"/>
    <property type="match status" value="1"/>
</dbReference>
<protein>
    <submittedName>
        <fullName evidence="7">Inositol phosphorylceramide synthase</fullName>
    </submittedName>
</protein>
<keyword evidence="2 5" id="KW-0812">Transmembrane</keyword>
<dbReference type="Proteomes" id="UP000282076">
    <property type="component" value="Unassembled WGS sequence"/>
</dbReference>
<dbReference type="AlphaFoldDB" id="A0A494Y1F7"/>
<evidence type="ECO:0000313" key="7">
    <source>
        <dbReference type="EMBL" id="RKP54267.1"/>
    </source>
</evidence>
<gene>
    <name evidence="7" type="ORF">D7Z26_12935</name>
</gene>
<dbReference type="InterPro" id="IPR036938">
    <property type="entry name" value="PAP2/HPO_sf"/>
</dbReference>
<dbReference type="OrthoDB" id="9775789at2"/>
<dbReference type="SUPFAM" id="SSF48317">
    <property type="entry name" value="Acid phosphatase/Vanadium-dependent haloperoxidase"/>
    <property type="match status" value="1"/>
</dbReference>
<keyword evidence="8" id="KW-1185">Reference proteome</keyword>
<dbReference type="InterPro" id="IPR026841">
    <property type="entry name" value="Aur1/Ipt1"/>
</dbReference>
<evidence type="ECO:0000259" key="6">
    <source>
        <dbReference type="Pfam" id="PF14378"/>
    </source>
</evidence>
<keyword evidence="4 5" id="KW-0472">Membrane</keyword>
<comment type="caution">
    <text evidence="7">The sequence shown here is derived from an EMBL/GenBank/DDBJ whole genome shotgun (WGS) entry which is preliminary data.</text>
</comment>
<dbReference type="Pfam" id="PF14378">
    <property type="entry name" value="PAP2_3"/>
    <property type="match status" value="1"/>
</dbReference>
<evidence type="ECO:0000256" key="1">
    <source>
        <dbReference type="ARBA" id="ARBA00004141"/>
    </source>
</evidence>
<proteinExistence type="predicted"/>
<dbReference type="PANTHER" id="PTHR31310:SF7">
    <property type="entry name" value="PA-PHOSPHATASE RELATED-FAMILY PROTEIN DDB_G0268928"/>
    <property type="match status" value="1"/>
</dbReference>
<evidence type="ECO:0000256" key="2">
    <source>
        <dbReference type="ARBA" id="ARBA00022692"/>
    </source>
</evidence>
<reference evidence="7 8" key="1">
    <citation type="submission" date="2018-10" db="EMBL/GenBank/DDBJ databases">
        <title>Cohnella sp. M2MS4P-1, whole genome shotgun sequence.</title>
        <authorList>
            <person name="Tuo L."/>
        </authorList>
    </citation>
    <scope>NUCLEOTIDE SEQUENCE [LARGE SCALE GENOMIC DNA]</scope>
    <source>
        <strain evidence="7 8">M2MS4P-1</strain>
    </source>
</reference>
<feature type="transmembrane region" description="Helical" evidence="5">
    <location>
        <begin position="100"/>
        <end position="125"/>
    </location>
</feature>
<dbReference type="EMBL" id="RBZM01000005">
    <property type="protein sequence ID" value="RKP54267.1"/>
    <property type="molecule type" value="Genomic_DNA"/>
</dbReference>
<keyword evidence="3 5" id="KW-1133">Transmembrane helix</keyword>
<dbReference type="RefSeq" id="WP_120977373.1">
    <property type="nucleotide sequence ID" value="NZ_RBZM01000005.1"/>
</dbReference>
<dbReference type="PANTHER" id="PTHR31310">
    <property type="match status" value="1"/>
</dbReference>
<evidence type="ECO:0000313" key="8">
    <source>
        <dbReference type="Proteomes" id="UP000282076"/>
    </source>
</evidence>
<dbReference type="GO" id="GO:0016020">
    <property type="term" value="C:membrane"/>
    <property type="evidence" value="ECO:0007669"/>
    <property type="project" value="UniProtKB-SubCell"/>
</dbReference>
<feature type="domain" description="Inositolphosphotransferase Aur1/Ipt1" evidence="6">
    <location>
        <begin position="87"/>
        <end position="252"/>
    </location>
</feature>
<evidence type="ECO:0000256" key="4">
    <source>
        <dbReference type="ARBA" id="ARBA00023136"/>
    </source>
</evidence>
<comment type="subcellular location">
    <subcellularLocation>
        <location evidence="1">Membrane</location>
        <topology evidence="1">Multi-pass membrane protein</topology>
    </subcellularLocation>
</comment>
<sequence length="287" mass="32378">MVLFHGMASVSISTVIMIGILLSFGTGRQPFAAVWSFVKSLVVSRKYLFFFIAVLTIILLNKNELQLEDWINVTYDLTPYLSGWEGTWPAWLQSTFHSDILTVVCGIFYLILFQSVTIASIGIYTHHNNMKLYYAVCIALLLNYLVAVPFYLFVPVNEVWFVHPQVKFLMLDVFPTFEQEYRALSGINNCFPSLHTSISVTLALIAGKSGIRRWAVFSWINAGVIVFSIFYLGIHWFTDMVAGVLLACFASYVGLKLGDWAAHVKREGTLEHENTKVLARSAHSPAE</sequence>
<feature type="transmembrane region" description="Helical" evidence="5">
    <location>
        <begin position="6"/>
        <end position="25"/>
    </location>
</feature>
<organism evidence="7 8">
    <name type="scientific">Cohnella endophytica</name>
    <dbReference type="NCBI Taxonomy" id="2419778"/>
    <lineage>
        <taxon>Bacteria</taxon>
        <taxon>Bacillati</taxon>
        <taxon>Bacillota</taxon>
        <taxon>Bacilli</taxon>
        <taxon>Bacillales</taxon>
        <taxon>Paenibacillaceae</taxon>
        <taxon>Cohnella</taxon>
    </lineage>
</organism>
<evidence type="ECO:0000256" key="5">
    <source>
        <dbReference type="SAM" id="Phobius"/>
    </source>
</evidence>
<feature type="transmembrane region" description="Helical" evidence="5">
    <location>
        <begin position="214"/>
        <end position="234"/>
    </location>
</feature>
<feature type="transmembrane region" description="Helical" evidence="5">
    <location>
        <begin position="240"/>
        <end position="258"/>
    </location>
</feature>
<accession>A0A494Y1F7</accession>
<feature type="transmembrane region" description="Helical" evidence="5">
    <location>
        <begin position="132"/>
        <end position="154"/>
    </location>
</feature>
<feature type="transmembrane region" description="Helical" evidence="5">
    <location>
        <begin position="37"/>
        <end position="60"/>
    </location>
</feature>
<dbReference type="InterPro" id="IPR052185">
    <property type="entry name" value="IPC_Synthase-Related"/>
</dbReference>
<evidence type="ECO:0000256" key="3">
    <source>
        <dbReference type="ARBA" id="ARBA00022989"/>
    </source>
</evidence>
<dbReference type="CDD" id="cd03386">
    <property type="entry name" value="PAP2_Aur1_like"/>
    <property type="match status" value="1"/>
</dbReference>
<name>A0A494Y1F7_9BACL</name>